<keyword evidence="3" id="KW-0496">Mitochondrion</keyword>
<proteinExistence type="predicted"/>
<dbReference type="InterPro" id="IPR011765">
    <property type="entry name" value="Pept_M16_N"/>
</dbReference>
<dbReference type="GO" id="GO:0016020">
    <property type="term" value="C:membrane"/>
    <property type="evidence" value="ECO:0007669"/>
    <property type="project" value="UniProtKB-ARBA"/>
</dbReference>
<evidence type="ECO:0000256" key="3">
    <source>
        <dbReference type="ARBA" id="ARBA00023128"/>
    </source>
</evidence>
<organism evidence="6">
    <name type="scientific">Ornithodoros turicata</name>
    <dbReference type="NCBI Taxonomy" id="34597"/>
    <lineage>
        <taxon>Eukaryota</taxon>
        <taxon>Metazoa</taxon>
        <taxon>Ecdysozoa</taxon>
        <taxon>Arthropoda</taxon>
        <taxon>Chelicerata</taxon>
        <taxon>Arachnida</taxon>
        <taxon>Acari</taxon>
        <taxon>Parasitiformes</taxon>
        <taxon>Ixodida</taxon>
        <taxon>Ixodoidea</taxon>
        <taxon>Argasidae</taxon>
        <taxon>Ornithodorinae</taxon>
        <taxon>Ornithodoros</taxon>
    </lineage>
</organism>
<accession>A0A2R5LCT7</accession>
<dbReference type="FunFam" id="3.30.830.10:FF:000039">
    <property type="entry name" value="Ubiquinol-cytochrome c reductase core subunit 2"/>
    <property type="match status" value="1"/>
</dbReference>
<dbReference type="InterPro" id="IPR011249">
    <property type="entry name" value="Metalloenz_LuxS/M16"/>
</dbReference>
<evidence type="ECO:0000259" key="5">
    <source>
        <dbReference type="Pfam" id="PF05193"/>
    </source>
</evidence>
<name>A0A2R5LCT7_9ACAR</name>
<dbReference type="AlphaFoldDB" id="A0A2R5LCT7"/>
<reference evidence="6" key="1">
    <citation type="submission" date="2018-03" db="EMBL/GenBank/DDBJ databases">
        <title>The relapsing fever spirochete Borrelia turicatae persists in the highly oxidative environment of its soft-bodied tick vector.</title>
        <authorList>
            <person name="Bourret T.J."/>
            <person name="Boyle W.K."/>
            <person name="Valenzuela J.G."/>
            <person name="Oliveira F."/>
            <person name="Lopez J.E."/>
        </authorList>
    </citation>
    <scope>NUCLEOTIDE SEQUENCE</scope>
    <source>
        <strain evidence="6">Kansas strain/isolate</strain>
        <tissue evidence="6">Salivary glands</tissue>
    </source>
</reference>
<dbReference type="PANTHER" id="PTHR11851:SF226">
    <property type="entry name" value="CYTOCHROME B-C1 COMPLEX SUBUNIT 2, MITOCHONDRIAL"/>
    <property type="match status" value="1"/>
</dbReference>
<dbReference type="PANTHER" id="PTHR11851">
    <property type="entry name" value="METALLOPROTEASE"/>
    <property type="match status" value="1"/>
</dbReference>
<sequence length="455" mass="48986">MASKLSLLSPLRKNAVRAFSAQVAPKAKPSRPEALPKQDIVTTKLPNGLVVTSLENYSPVARIAIVVKGGARYEDSSNLGITHALRNAAGLTTENSTTFGITKNLEHLGANLTASTTRDHLVYVLECNRDDAAKALKYATDVVFFPAFKPWEVSDTANHVKIDLAIFRQNQEAVLMEALHQAAFRGGLANSLFLQDFLVGKHSHKKLAEYVKTHVTAPRAVVSCVGLENDRLVHVLKNLKLRDAPGAELTPSKFAAGEARVEYGSNYTTVALAVEGASVTNQKEWLASAVLQQLLGCGLPTKYSQGESTKLGQAAAKVATQPFAVHCLNLNYSDTGLFGVTIAGHHDEMDKLTKAVLSQVVSITKSVSDKDVQQAKHKLKSAWLQRREDHTKLALDFALETSYLGDPLSSAELEGAIDSLTTQDVAVVAAKVSKGKPAVAAVGRLHKTLRVDELV</sequence>
<dbReference type="EMBL" id="GGLE01003139">
    <property type="protein sequence ID" value="MBY07265.1"/>
    <property type="molecule type" value="Transcribed_RNA"/>
</dbReference>
<evidence type="ECO:0000313" key="6">
    <source>
        <dbReference type="EMBL" id="MBY07265.1"/>
    </source>
</evidence>
<dbReference type="Pfam" id="PF05193">
    <property type="entry name" value="Peptidase_M16_C"/>
    <property type="match status" value="1"/>
</dbReference>
<dbReference type="Pfam" id="PF00675">
    <property type="entry name" value="Peptidase_M16"/>
    <property type="match status" value="1"/>
</dbReference>
<evidence type="ECO:0000256" key="2">
    <source>
        <dbReference type="ARBA" id="ARBA00022946"/>
    </source>
</evidence>
<feature type="domain" description="Peptidase M16 N-terminal" evidence="4">
    <location>
        <begin position="51"/>
        <end position="193"/>
    </location>
</feature>
<dbReference type="InterPro" id="IPR050361">
    <property type="entry name" value="MPP/UQCRC_Complex"/>
</dbReference>
<comment type="subcellular location">
    <subcellularLocation>
        <location evidence="1">Mitochondrion</location>
    </subcellularLocation>
</comment>
<dbReference type="Gene3D" id="3.30.830.10">
    <property type="entry name" value="Metalloenzyme, LuxS/M16 peptidase-like"/>
    <property type="match status" value="2"/>
</dbReference>
<dbReference type="GO" id="GO:0046872">
    <property type="term" value="F:metal ion binding"/>
    <property type="evidence" value="ECO:0007669"/>
    <property type="project" value="InterPro"/>
</dbReference>
<evidence type="ECO:0000259" key="4">
    <source>
        <dbReference type="Pfam" id="PF00675"/>
    </source>
</evidence>
<keyword evidence="2" id="KW-0809">Transit peptide</keyword>
<dbReference type="GO" id="GO:0005739">
    <property type="term" value="C:mitochondrion"/>
    <property type="evidence" value="ECO:0007669"/>
    <property type="project" value="UniProtKB-SubCell"/>
</dbReference>
<dbReference type="InterPro" id="IPR007863">
    <property type="entry name" value="Peptidase_M16_C"/>
</dbReference>
<protein>
    <submittedName>
        <fullName evidence="6">Putative ubiquinol cytochrome c reductase subunit qcr2</fullName>
    </submittedName>
</protein>
<dbReference type="SUPFAM" id="SSF63411">
    <property type="entry name" value="LuxS/MPP-like metallohydrolase"/>
    <property type="match status" value="2"/>
</dbReference>
<dbReference type="FunFam" id="3.30.830.10:FF:000021">
    <property type="entry name" value="Cytochrome b-c1 complex subunit 2"/>
    <property type="match status" value="1"/>
</dbReference>
<feature type="domain" description="Peptidase M16 C-terminal" evidence="5">
    <location>
        <begin position="203"/>
        <end position="379"/>
    </location>
</feature>
<evidence type="ECO:0000256" key="1">
    <source>
        <dbReference type="ARBA" id="ARBA00004173"/>
    </source>
</evidence>